<sequence>MYKISIVGVGYVGLSNGVLLSQNHSVVALDIDAERVSLLNQRKSPIEDKEIADFLKNKPLNFKATLDPKEALHNAEFIIIATPTNYDPKTNYFDTRSVESVIQQVLEINPRAIMIIKSTVPVGFTEQVKQKYQTKNIIFSPEFLREGKALYDNLYPSRIIVGEKSERAKTFANLLLEGAIKKDVDILFTNSTEAEAIKLFANTYLAMRVAYFNELDTYAYIRGLNTEDIIKGVCLDPRIGDFYNNPSFGYGGYCLPKDTKQLLANYQNVPQNLINAIVEANRTRKDFIAEDILAKSPKTVGVYRLVMKAGSDNFRASAIQGIMKRIKAQGIEVIVYEPVLDEDTFFGSKVTKDLEQFKRASDIILANRVTDNLVDVLDKVYTRDVFKGDS</sequence>
<feature type="binding site" evidence="10">
    <location>
        <position position="30"/>
    </location>
    <ligand>
        <name>NAD(+)</name>
        <dbReference type="ChEBI" id="CHEBI:57540"/>
    </ligand>
</feature>
<evidence type="ECO:0000256" key="2">
    <source>
        <dbReference type="ARBA" id="ARBA00006601"/>
    </source>
</evidence>
<name>A0A9X4G3W2_ACTEU</name>
<protein>
    <recommendedName>
        <fullName evidence="3 7">UDP-glucose 6-dehydrogenase</fullName>
        <ecNumber evidence="3 7">1.1.1.22</ecNumber>
    </recommendedName>
</protein>
<dbReference type="InterPro" id="IPR014026">
    <property type="entry name" value="UDP-Glc/GDP-Man_DH_dimer"/>
</dbReference>
<dbReference type="Proteomes" id="UP001142444">
    <property type="component" value="Unassembled WGS sequence"/>
</dbReference>
<keyword evidence="5 7" id="KW-0520">NAD</keyword>
<evidence type="ECO:0000259" key="11">
    <source>
        <dbReference type="SMART" id="SM00984"/>
    </source>
</evidence>
<comment type="similarity">
    <text evidence="2 7">Belongs to the UDP-glucose/GDP-mannose dehydrogenase family.</text>
</comment>
<feature type="binding site" evidence="10">
    <location>
        <position position="146"/>
    </location>
    <ligand>
        <name>NAD(+)</name>
        <dbReference type="ChEBI" id="CHEBI:57540"/>
    </ligand>
</feature>
<evidence type="ECO:0000256" key="6">
    <source>
        <dbReference type="ARBA" id="ARBA00047473"/>
    </source>
</evidence>
<dbReference type="GO" id="GO:0051287">
    <property type="term" value="F:NAD binding"/>
    <property type="evidence" value="ECO:0007669"/>
    <property type="project" value="InterPro"/>
</dbReference>
<dbReference type="InterPro" id="IPR036220">
    <property type="entry name" value="UDP-Glc/GDP-Man_DH_C_sf"/>
</dbReference>
<dbReference type="PANTHER" id="PTHR43750:SF2">
    <property type="entry name" value="UDP-GLUCOSE 6-DEHYDROGENASE"/>
    <property type="match status" value="1"/>
</dbReference>
<dbReference type="SUPFAM" id="SSF51735">
    <property type="entry name" value="NAD(P)-binding Rossmann-fold domains"/>
    <property type="match status" value="1"/>
</dbReference>
<feature type="binding site" evidence="9">
    <location>
        <begin position="243"/>
        <end position="247"/>
    </location>
    <ligand>
        <name>substrate</name>
    </ligand>
</feature>
<dbReference type="InterPro" id="IPR014027">
    <property type="entry name" value="UDP-Glc/GDP-Man_DH_C"/>
</dbReference>
<dbReference type="PANTHER" id="PTHR43750">
    <property type="entry name" value="UDP-GLUCOSE 6-DEHYDROGENASE TUAD"/>
    <property type="match status" value="1"/>
</dbReference>
<evidence type="ECO:0000256" key="9">
    <source>
        <dbReference type="PIRSR" id="PIRSR500134-2"/>
    </source>
</evidence>
<dbReference type="PIRSF" id="PIRSF000124">
    <property type="entry name" value="UDPglc_GDPman_dh"/>
    <property type="match status" value="1"/>
</dbReference>
<dbReference type="Pfam" id="PF03720">
    <property type="entry name" value="UDPG_MGDP_dh_C"/>
    <property type="match status" value="1"/>
</dbReference>
<dbReference type="RefSeq" id="WP_275218309.1">
    <property type="nucleotide sequence ID" value="NZ_JAPHVQ010000010.1"/>
</dbReference>
<evidence type="ECO:0000313" key="12">
    <source>
        <dbReference type="EMBL" id="MDE8035439.1"/>
    </source>
</evidence>
<feature type="binding site" evidence="10">
    <location>
        <position position="84"/>
    </location>
    <ligand>
        <name>NAD(+)</name>
        <dbReference type="ChEBI" id="CHEBI:57540"/>
    </ligand>
</feature>
<dbReference type="InterPro" id="IPR036291">
    <property type="entry name" value="NAD(P)-bd_dom_sf"/>
</dbReference>
<dbReference type="PIRSF" id="PIRSF500134">
    <property type="entry name" value="UDPglc_DH_bac"/>
    <property type="match status" value="1"/>
</dbReference>
<feature type="binding site" evidence="9">
    <location>
        <position position="251"/>
    </location>
    <ligand>
        <name>substrate</name>
    </ligand>
</feature>
<evidence type="ECO:0000256" key="5">
    <source>
        <dbReference type="ARBA" id="ARBA00023027"/>
    </source>
</evidence>
<reference evidence="12" key="2">
    <citation type="journal article" date="2023" name="Pathogens">
        <title>Pathological Features and Genomic Characterization of an Actinobacillus equuli subsp. equuli Bearing Unique Virulence-Associated Genes from an Adult Horse with Pleuropneumonia.</title>
        <authorList>
            <person name="Kamali M."/>
            <person name="Carossino M."/>
            <person name="Del Piero F."/>
            <person name="Peak L."/>
            <person name="Mitchell M.S."/>
            <person name="Willette J."/>
            <person name="Baker R."/>
            <person name="Li F."/>
            <person name="Kenez A."/>
            <person name="Balasuriya U.B.R."/>
            <person name="Go Y.Y."/>
        </authorList>
    </citation>
    <scope>NUCLEOTIDE SEQUENCE</scope>
    <source>
        <strain evidence="12">4524</strain>
    </source>
</reference>
<organism evidence="12 13">
    <name type="scientific">Actinobacillus equuli subsp. equuli</name>
    <dbReference type="NCBI Taxonomy" id="202947"/>
    <lineage>
        <taxon>Bacteria</taxon>
        <taxon>Pseudomonadati</taxon>
        <taxon>Pseudomonadota</taxon>
        <taxon>Gammaproteobacteria</taxon>
        <taxon>Pasteurellales</taxon>
        <taxon>Pasteurellaceae</taxon>
        <taxon>Actinobacillus</taxon>
    </lineage>
</organism>
<dbReference type="Pfam" id="PF00984">
    <property type="entry name" value="UDPG_MGDP_dh"/>
    <property type="match status" value="1"/>
</dbReference>
<dbReference type="InterPro" id="IPR013328">
    <property type="entry name" value="6PGD_dom2"/>
</dbReference>
<evidence type="ECO:0000256" key="3">
    <source>
        <dbReference type="ARBA" id="ARBA00012954"/>
    </source>
</evidence>
<feature type="binding site" evidence="10">
    <location>
        <position position="119"/>
    </location>
    <ligand>
        <name>NAD(+)</name>
        <dbReference type="ChEBI" id="CHEBI:57540"/>
    </ligand>
</feature>
<proteinExistence type="inferred from homology"/>
<evidence type="ECO:0000313" key="13">
    <source>
        <dbReference type="Proteomes" id="UP001142444"/>
    </source>
</evidence>
<feature type="active site" description="Nucleophile" evidence="8">
    <location>
        <position position="254"/>
    </location>
</feature>
<feature type="binding site" evidence="10">
    <location>
        <position position="315"/>
    </location>
    <ligand>
        <name>NAD(+)</name>
        <dbReference type="ChEBI" id="CHEBI:57540"/>
    </ligand>
</feature>
<comment type="pathway">
    <text evidence="1">Nucleotide-sugar biosynthesis; UDP-alpha-D-glucuronate biosynthesis; UDP-alpha-D-glucuronate from UDP-alpha-D-glucose: step 1/1.</text>
</comment>
<dbReference type="Pfam" id="PF03721">
    <property type="entry name" value="UDPG_MGDP_dh_N"/>
    <property type="match status" value="1"/>
</dbReference>
<dbReference type="SUPFAM" id="SSF48179">
    <property type="entry name" value="6-phosphogluconate dehydrogenase C-terminal domain-like"/>
    <property type="match status" value="1"/>
</dbReference>
<feature type="binding site" evidence="9">
    <location>
        <begin position="143"/>
        <end position="146"/>
    </location>
    <ligand>
        <name>substrate</name>
    </ligand>
</feature>
<dbReference type="SUPFAM" id="SSF52413">
    <property type="entry name" value="UDP-glucose/GDP-mannose dehydrogenase C-terminal domain"/>
    <property type="match status" value="1"/>
</dbReference>
<feature type="binding site" evidence="9">
    <location>
        <position position="307"/>
    </location>
    <ligand>
        <name>substrate</name>
    </ligand>
</feature>
<dbReference type="InterPro" id="IPR028357">
    <property type="entry name" value="UDPglc_DH_bac"/>
</dbReference>
<dbReference type="InterPro" id="IPR017476">
    <property type="entry name" value="UDP-Glc/GDP-Man"/>
</dbReference>
<dbReference type="EMBL" id="JAPHVQ010000010">
    <property type="protein sequence ID" value="MDE8035439.1"/>
    <property type="molecule type" value="Genomic_DNA"/>
</dbReference>
<evidence type="ECO:0000256" key="10">
    <source>
        <dbReference type="PIRSR" id="PIRSR500134-3"/>
    </source>
</evidence>
<dbReference type="GO" id="GO:0003979">
    <property type="term" value="F:UDP-glucose 6-dehydrogenase activity"/>
    <property type="evidence" value="ECO:0007669"/>
    <property type="project" value="UniProtKB-EC"/>
</dbReference>
<dbReference type="NCBIfam" id="TIGR03026">
    <property type="entry name" value="NDP-sugDHase"/>
    <property type="match status" value="1"/>
</dbReference>
<feature type="domain" description="UDP-glucose/GDP-mannose dehydrogenase C-terminal" evidence="11">
    <location>
        <begin position="301"/>
        <end position="388"/>
    </location>
</feature>
<evidence type="ECO:0000256" key="7">
    <source>
        <dbReference type="PIRNR" id="PIRNR000124"/>
    </source>
</evidence>
<keyword evidence="4 7" id="KW-0560">Oxidoreductase</keyword>
<comment type="caution">
    <text evidence="12">The sequence shown here is derived from an EMBL/GenBank/DDBJ whole genome shotgun (WGS) entry which is preliminary data.</text>
</comment>
<feature type="binding site" evidence="9">
    <location>
        <position position="198"/>
    </location>
    <ligand>
        <name>substrate</name>
    </ligand>
</feature>
<evidence type="ECO:0000256" key="4">
    <source>
        <dbReference type="ARBA" id="ARBA00023002"/>
    </source>
</evidence>
<dbReference type="AlphaFoldDB" id="A0A9X4G3W2"/>
<reference evidence="12" key="1">
    <citation type="submission" date="2022-11" db="EMBL/GenBank/DDBJ databases">
        <authorList>
            <person name="Kamali M."/>
            <person name="Peak L."/>
            <person name="Go Y.Y."/>
            <person name="Balasuriya U.B.R."/>
            <person name="Carossino M."/>
        </authorList>
    </citation>
    <scope>NUCLEOTIDE SEQUENCE</scope>
    <source>
        <strain evidence="12">4524</strain>
    </source>
</reference>
<evidence type="ECO:0000256" key="8">
    <source>
        <dbReference type="PIRSR" id="PIRSR500134-1"/>
    </source>
</evidence>
<gene>
    <name evidence="12" type="ORF">OQ257_09730</name>
</gene>
<dbReference type="EC" id="1.1.1.22" evidence="3 7"/>
<keyword evidence="13" id="KW-1185">Reference proteome</keyword>
<feature type="binding site" evidence="10">
    <location>
        <position position="257"/>
    </location>
    <ligand>
        <name>NAD(+)</name>
        <dbReference type="ChEBI" id="CHEBI:57540"/>
    </ligand>
</feature>
<evidence type="ECO:0000256" key="1">
    <source>
        <dbReference type="ARBA" id="ARBA00004701"/>
    </source>
</evidence>
<dbReference type="InterPro" id="IPR001732">
    <property type="entry name" value="UDP-Glc/GDP-Man_DH_N"/>
</dbReference>
<dbReference type="Gene3D" id="1.10.1040.10">
    <property type="entry name" value="N-(1-d-carboxylethyl)-l-norvaline Dehydrogenase, domain 2"/>
    <property type="match status" value="1"/>
</dbReference>
<accession>A0A9X4G3W2</accession>
<feature type="binding site" evidence="9">
    <location>
        <position position="308"/>
    </location>
    <ligand>
        <name>substrate</name>
    </ligand>
</feature>
<dbReference type="SMART" id="SM00984">
    <property type="entry name" value="UDPG_MGDP_dh_C"/>
    <property type="match status" value="1"/>
</dbReference>
<dbReference type="Gene3D" id="3.40.50.720">
    <property type="entry name" value="NAD(P)-binding Rossmann-like Domain"/>
    <property type="match status" value="2"/>
</dbReference>
<comment type="catalytic activity">
    <reaction evidence="6 7">
        <text>UDP-alpha-D-glucose + 2 NAD(+) + H2O = UDP-alpha-D-glucuronate + 2 NADH + 3 H(+)</text>
        <dbReference type="Rhea" id="RHEA:23596"/>
        <dbReference type="ChEBI" id="CHEBI:15377"/>
        <dbReference type="ChEBI" id="CHEBI:15378"/>
        <dbReference type="ChEBI" id="CHEBI:57540"/>
        <dbReference type="ChEBI" id="CHEBI:57945"/>
        <dbReference type="ChEBI" id="CHEBI:58052"/>
        <dbReference type="ChEBI" id="CHEBI:58885"/>
        <dbReference type="EC" id="1.1.1.22"/>
    </reaction>
</comment>
<dbReference type="InterPro" id="IPR008927">
    <property type="entry name" value="6-PGluconate_DH-like_C_sf"/>
</dbReference>
<feature type="binding site" evidence="10">
    <location>
        <position position="35"/>
    </location>
    <ligand>
        <name>NAD(+)</name>
        <dbReference type="ChEBI" id="CHEBI:57540"/>
    </ligand>
</feature>
<dbReference type="GO" id="GO:0000271">
    <property type="term" value="P:polysaccharide biosynthetic process"/>
    <property type="evidence" value="ECO:0007669"/>
    <property type="project" value="InterPro"/>
</dbReference>